<keyword evidence="2" id="KW-1185">Reference proteome</keyword>
<protein>
    <submittedName>
        <fullName evidence="1">Uncharacterized protein</fullName>
    </submittedName>
</protein>
<reference evidence="1 2" key="1">
    <citation type="submission" date="2024-01" db="EMBL/GenBank/DDBJ databases">
        <title>The complete chloroplast genome sequence of Lithospermum erythrorhizon: insights into the phylogenetic relationship among Boraginaceae species and the maternal lineages of purple gromwells.</title>
        <authorList>
            <person name="Okada T."/>
            <person name="Watanabe K."/>
        </authorList>
    </citation>
    <scope>NUCLEOTIDE SEQUENCE [LARGE SCALE GENOMIC DNA]</scope>
</reference>
<name>A0AAV3Q080_LITER</name>
<dbReference type="AlphaFoldDB" id="A0AAV3Q080"/>
<comment type="caution">
    <text evidence="1">The sequence shown here is derived from an EMBL/GenBank/DDBJ whole genome shotgun (WGS) entry which is preliminary data.</text>
</comment>
<accession>A0AAV3Q080</accession>
<dbReference type="Proteomes" id="UP001454036">
    <property type="component" value="Unassembled WGS sequence"/>
</dbReference>
<gene>
    <name evidence="1" type="ORF">LIER_38439</name>
</gene>
<proteinExistence type="predicted"/>
<sequence length="73" mass="8286">MSANKPRALCIPNVENGQPSSFQRFPHSFCEHRIQSSRMERARGPGSLNDGLPDSIRLLMGSLFLRMMMLHKT</sequence>
<dbReference type="EMBL" id="BAABME010019483">
    <property type="protein sequence ID" value="GAA0157330.1"/>
    <property type="molecule type" value="Genomic_DNA"/>
</dbReference>
<evidence type="ECO:0000313" key="2">
    <source>
        <dbReference type="Proteomes" id="UP001454036"/>
    </source>
</evidence>
<organism evidence="1 2">
    <name type="scientific">Lithospermum erythrorhizon</name>
    <name type="common">Purple gromwell</name>
    <name type="synonym">Lithospermum officinale var. erythrorhizon</name>
    <dbReference type="NCBI Taxonomy" id="34254"/>
    <lineage>
        <taxon>Eukaryota</taxon>
        <taxon>Viridiplantae</taxon>
        <taxon>Streptophyta</taxon>
        <taxon>Embryophyta</taxon>
        <taxon>Tracheophyta</taxon>
        <taxon>Spermatophyta</taxon>
        <taxon>Magnoliopsida</taxon>
        <taxon>eudicotyledons</taxon>
        <taxon>Gunneridae</taxon>
        <taxon>Pentapetalae</taxon>
        <taxon>asterids</taxon>
        <taxon>lamiids</taxon>
        <taxon>Boraginales</taxon>
        <taxon>Boraginaceae</taxon>
        <taxon>Boraginoideae</taxon>
        <taxon>Lithospermeae</taxon>
        <taxon>Lithospermum</taxon>
    </lineage>
</organism>
<evidence type="ECO:0000313" key="1">
    <source>
        <dbReference type="EMBL" id="GAA0157330.1"/>
    </source>
</evidence>